<reference evidence="3" key="2">
    <citation type="submission" date="2016-01" db="EMBL/GenBank/DDBJ databases">
        <title>Draft Genome Sequence of Paenibacillus amylolyticus Heshi-A3 that Was Isolated from Fermented Rice Bran with Aging Salted Mackerel, Which Was Named Heshiko as Traditional Fermented Seafood in Japan.</title>
        <authorList>
            <person name="Akuzawa S."/>
            <person name="Nakagawa J."/>
            <person name="Kanekatsu T."/>
            <person name="Kubota E."/>
            <person name="Ohtake R."/>
            <person name="Suzuki T."/>
            <person name="Kanesaki Y."/>
        </authorList>
    </citation>
    <scope>NUCLEOTIDE SEQUENCE [LARGE SCALE GENOMIC DNA]</scope>
    <source>
        <strain evidence="3">Heshi-A3</strain>
    </source>
</reference>
<dbReference type="Pfam" id="PF14007">
    <property type="entry name" value="YtpI"/>
    <property type="match status" value="1"/>
</dbReference>
<keyword evidence="1" id="KW-1133">Transmembrane helix</keyword>
<dbReference type="AlphaFoldDB" id="A0A100VIX0"/>
<dbReference type="InterPro" id="IPR025618">
    <property type="entry name" value="YtpI"/>
</dbReference>
<feature type="transmembrane region" description="Helical" evidence="1">
    <location>
        <begin position="70"/>
        <end position="88"/>
    </location>
</feature>
<organism evidence="2 3">
    <name type="scientific">Paenibacillus amylolyticus</name>
    <dbReference type="NCBI Taxonomy" id="1451"/>
    <lineage>
        <taxon>Bacteria</taxon>
        <taxon>Bacillati</taxon>
        <taxon>Bacillota</taxon>
        <taxon>Bacilli</taxon>
        <taxon>Bacillales</taxon>
        <taxon>Paenibacillaceae</taxon>
        <taxon>Paenibacillus</taxon>
    </lineage>
</organism>
<evidence type="ECO:0008006" key="4">
    <source>
        <dbReference type="Google" id="ProtNLM"/>
    </source>
</evidence>
<feature type="transmembrane region" description="Helical" evidence="1">
    <location>
        <begin position="6"/>
        <end position="26"/>
    </location>
</feature>
<protein>
    <recommendedName>
        <fullName evidence="4">YtpI-like protein</fullName>
    </recommendedName>
</protein>
<sequence>MFIDVLKYALIAIFAVVMVFAALNSIRSRRTSDAASAGLYRSWTNIWMGSMLIVLALILMFVFTGSTLSVVVEALFLIMGAYNVFAGIRNRSYYARLQQRSSNGSGKTSGQSS</sequence>
<evidence type="ECO:0000313" key="3">
    <source>
        <dbReference type="Proteomes" id="UP000069697"/>
    </source>
</evidence>
<feature type="transmembrane region" description="Helical" evidence="1">
    <location>
        <begin position="46"/>
        <end position="64"/>
    </location>
</feature>
<keyword evidence="1" id="KW-0472">Membrane</keyword>
<evidence type="ECO:0000313" key="2">
    <source>
        <dbReference type="EMBL" id="GAS80710.1"/>
    </source>
</evidence>
<dbReference type="Proteomes" id="UP000069697">
    <property type="component" value="Unassembled WGS sequence"/>
</dbReference>
<dbReference type="RefSeq" id="WP_082762708.1">
    <property type="nucleotide sequence ID" value="NZ_BCNV01000001.1"/>
</dbReference>
<keyword evidence="1" id="KW-0812">Transmembrane</keyword>
<reference evidence="2 3" key="1">
    <citation type="journal article" date="2016" name="Genome Announc.">
        <title>Draft Genome Sequence of Paenibacillus amylolyticus Heshi-A3, Isolated from Fermented Rice Bran in a Japanese Fermented Seafood Dish.</title>
        <authorList>
            <person name="Akuzawa S."/>
            <person name="Nagaoka J."/>
            <person name="Kanekatsu M."/>
            <person name="Kubota E."/>
            <person name="Ohtake R."/>
            <person name="Suzuki T."/>
            <person name="Kanesaki Y."/>
        </authorList>
    </citation>
    <scope>NUCLEOTIDE SEQUENCE [LARGE SCALE GENOMIC DNA]</scope>
    <source>
        <strain evidence="2 3">Heshi-A3</strain>
    </source>
</reference>
<accession>A0A100VIX0</accession>
<gene>
    <name evidence="2" type="ORF">PAHA3_0781</name>
</gene>
<name>A0A100VIX0_PAEAM</name>
<comment type="caution">
    <text evidence="2">The sequence shown here is derived from an EMBL/GenBank/DDBJ whole genome shotgun (WGS) entry which is preliminary data.</text>
</comment>
<dbReference type="EMBL" id="BCNV01000001">
    <property type="protein sequence ID" value="GAS80710.1"/>
    <property type="molecule type" value="Genomic_DNA"/>
</dbReference>
<evidence type="ECO:0000256" key="1">
    <source>
        <dbReference type="SAM" id="Phobius"/>
    </source>
</evidence>
<proteinExistence type="predicted"/>